<dbReference type="EMBL" id="JRES01000645">
    <property type="protein sequence ID" value="KNC29619.1"/>
    <property type="molecule type" value="Genomic_DNA"/>
</dbReference>
<feature type="compositionally biased region" description="Polar residues" evidence="1">
    <location>
        <begin position="536"/>
        <end position="552"/>
    </location>
</feature>
<feature type="compositionally biased region" description="Polar residues" evidence="1">
    <location>
        <begin position="277"/>
        <end position="287"/>
    </location>
</feature>
<reference evidence="2 3" key="1">
    <citation type="journal article" date="2015" name="Nat. Commun.">
        <title>Lucilia cuprina genome unlocks parasitic fly biology to underpin future interventions.</title>
        <authorList>
            <person name="Anstead C.A."/>
            <person name="Korhonen P.K."/>
            <person name="Young N.D."/>
            <person name="Hall R.S."/>
            <person name="Jex A.R."/>
            <person name="Murali S.C."/>
            <person name="Hughes D.S."/>
            <person name="Lee S.F."/>
            <person name="Perry T."/>
            <person name="Stroehlein A.J."/>
            <person name="Ansell B.R."/>
            <person name="Breugelmans B."/>
            <person name="Hofmann A."/>
            <person name="Qu J."/>
            <person name="Dugan S."/>
            <person name="Lee S.L."/>
            <person name="Chao H."/>
            <person name="Dinh H."/>
            <person name="Han Y."/>
            <person name="Doddapaneni H.V."/>
            <person name="Worley K.C."/>
            <person name="Muzny D.M."/>
            <person name="Ioannidis P."/>
            <person name="Waterhouse R.M."/>
            <person name="Zdobnov E.M."/>
            <person name="James P.J."/>
            <person name="Bagnall N.H."/>
            <person name="Kotze A.C."/>
            <person name="Gibbs R.A."/>
            <person name="Richards S."/>
            <person name="Batterham P."/>
            <person name="Gasser R.B."/>
        </authorList>
    </citation>
    <scope>NUCLEOTIDE SEQUENCE [LARGE SCALE GENOMIC DNA]</scope>
    <source>
        <strain evidence="2 3">LS</strain>
        <tissue evidence="2">Full body</tissue>
    </source>
</reference>
<feature type="compositionally biased region" description="Polar residues" evidence="1">
    <location>
        <begin position="442"/>
        <end position="454"/>
    </location>
</feature>
<feature type="region of interest" description="Disordered" evidence="1">
    <location>
        <begin position="109"/>
        <end position="160"/>
    </location>
</feature>
<evidence type="ECO:0000256" key="1">
    <source>
        <dbReference type="SAM" id="MobiDB-lite"/>
    </source>
</evidence>
<protein>
    <submittedName>
        <fullName evidence="2">Uncharacterized protein</fullName>
    </submittedName>
</protein>
<feature type="compositionally biased region" description="Low complexity" evidence="1">
    <location>
        <begin position="125"/>
        <end position="134"/>
    </location>
</feature>
<evidence type="ECO:0000313" key="2">
    <source>
        <dbReference type="EMBL" id="KNC29619.1"/>
    </source>
</evidence>
<dbReference type="OrthoDB" id="7786524at2759"/>
<sequence>MGCASSTPMIQTTGSEMLKAATHVATDATKKAEDAVEGVKETVGKTIETAKDSVATTVESVKNEVENVVKDKTEMLEDAKNTLMEKLHLKQTDSEDENKNEQEAEIGETMKTQLNERNDSENDDTLATTSTTAAKDIKEHILTRTDTETDSLKTSTPEPEIEQALAKSHVNSEGDDDDNPPTPKPTLSELENLTAEVLKQQPLNDTAIMVNDLNRTNNEHIMSDMHENIKTLDNDSNNMTKDKEPMTTVLAAAAVGSTNNDIKSNNMHKTATQVSTAAKPIQTRSHSQQPPPPLLPLTLATTAIATATAAATAQPKAVKEKESNKMTSVSKPMASLTNVAAPNPPQQLQQQQTSKGIVKKIKVLKREDKVLVKRNSECEEKRPGTTEWERFADMLAQVRKFNPQDALRRGGTFSKFSTGNGRPSYFGHRSGLDDDSSDTTSNFRGSPINSQRSSARAGGRVQRLPNRPNTGNHRKNHHEFSTNNGGGRFANKTRRNSNVSSSSGRKFDFNPTRSRLNELVKTVSSTPLTANSLLQTTTQKQSAPSYHQTYESVKSPANMRSHHSRNDTRILPPLDSIEHNHNNHHYKQQQQEKHLRSDYALPTSAYDQHHQHHRNNYTGSSMPLQSDAYSNDPNSLLTRQSSNTSLFSNSSYVDHLHSSYKSTSQLDVMPLNPPVKNTSSFLSTPRTSPFSIRKSYTDLYFTTSSNKENTKPCSMSSELCSRDKSPYKVRKRCDVCCKKYSIK</sequence>
<evidence type="ECO:0000313" key="3">
    <source>
        <dbReference type="Proteomes" id="UP000037069"/>
    </source>
</evidence>
<feature type="region of interest" description="Disordered" evidence="1">
    <location>
        <begin position="408"/>
        <end position="513"/>
    </location>
</feature>
<dbReference type="Proteomes" id="UP000037069">
    <property type="component" value="Unassembled WGS sequence"/>
</dbReference>
<keyword evidence="3" id="KW-1185">Reference proteome</keyword>
<accession>A0A0L0CDQ4</accession>
<feature type="region of interest" description="Disordered" evidence="1">
    <location>
        <begin position="168"/>
        <end position="187"/>
    </location>
</feature>
<comment type="caution">
    <text evidence="2">The sequence shown here is derived from an EMBL/GenBank/DDBJ whole genome shotgun (WGS) entry which is preliminary data.</text>
</comment>
<gene>
    <name evidence="2" type="ORF">FF38_00647</name>
</gene>
<proteinExistence type="predicted"/>
<name>A0A0L0CDQ4_LUCCU</name>
<feature type="region of interest" description="Disordered" evidence="1">
    <location>
        <begin position="536"/>
        <end position="634"/>
    </location>
</feature>
<feature type="region of interest" description="Disordered" evidence="1">
    <location>
        <begin position="277"/>
        <end position="296"/>
    </location>
</feature>
<organism evidence="2 3">
    <name type="scientific">Lucilia cuprina</name>
    <name type="common">Green bottle fly</name>
    <name type="synonym">Australian sheep blowfly</name>
    <dbReference type="NCBI Taxonomy" id="7375"/>
    <lineage>
        <taxon>Eukaryota</taxon>
        <taxon>Metazoa</taxon>
        <taxon>Ecdysozoa</taxon>
        <taxon>Arthropoda</taxon>
        <taxon>Hexapoda</taxon>
        <taxon>Insecta</taxon>
        <taxon>Pterygota</taxon>
        <taxon>Neoptera</taxon>
        <taxon>Endopterygota</taxon>
        <taxon>Diptera</taxon>
        <taxon>Brachycera</taxon>
        <taxon>Muscomorpha</taxon>
        <taxon>Oestroidea</taxon>
        <taxon>Calliphoridae</taxon>
        <taxon>Luciliinae</taxon>
        <taxon>Lucilia</taxon>
    </lineage>
</organism>
<feature type="compositionally biased region" description="Basic and acidic residues" evidence="1">
    <location>
        <begin position="135"/>
        <end position="151"/>
    </location>
</feature>
<dbReference type="OMA" id="DMHENIK"/>
<dbReference type="AlphaFoldDB" id="A0A0L0CDQ4"/>
<feature type="compositionally biased region" description="Polar residues" evidence="1">
    <location>
        <begin position="616"/>
        <end position="634"/>
    </location>
</feature>